<feature type="compositionally biased region" description="Low complexity" evidence="2">
    <location>
        <begin position="373"/>
        <end position="386"/>
    </location>
</feature>
<dbReference type="Proteomes" id="UP000886520">
    <property type="component" value="Chromosome 8"/>
</dbReference>
<gene>
    <name evidence="3" type="ORF">GOP47_0008502</name>
</gene>
<accession>A0A9D4UZX3</accession>
<evidence type="ECO:0000256" key="1">
    <source>
        <dbReference type="SAM" id="Coils"/>
    </source>
</evidence>
<dbReference type="Gene3D" id="1.20.190.10">
    <property type="entry name" value="Pesticidal crystal protein, N-terminal domain"/>
    <property type="match status" value="1"/>
</dbReference>
<dbReference type="GO" id="GO:0090729">
    <property type="term" value="F:toxin activity"/>
    <property type="evidence" value="ECO:0007669"/>
    <property type="project" value="InterPro"/>
</dbReference>
<dbReference type="InterPro" id="IPR036716">
    <property type="entry name" value="Pest_crys_N_sf"/>
</dbReference>
<dbReference type="AlphaFoldDB" id="A0A9D4UZX3"/>
<feature type="region of interest" description="Disordered" evidence="2">
    <location>
        <begin position="365"/>
        <end position="386"/>
    </location>
</feature>
<protein>
    <submittedName>
        <fullName evidence="3">Uncharacterized protein</fullName>
    </submittedName>
</protein>
<dbReference type="SUPFAM" id="SSF56849">
    <property type="entry name" value="delta-Endotoxin (insectocide), N-terminal domain"/>
    <property type="match status" value="1"/>
</dbReference>
<evidence type="ECO:0000256" key="2">
    <source>
        <dbReference type="SAM" id="MobiDB-lite"/>
    </source>
</evidence>
<keyword evidence="1" id="KW-0175">Coiled coil</keyword>
<feature type="coiled-coil region" evidence="1">
    <location>
        <begin position="119"/>
        <end position="146"/>
    </location>
</feature>
<sequence length="386" mass="44013">MAAETVNSVVALPVEKVQLDGADILEEDTIFAKLAQEMVAAAAAEGRQEVPVDLIAKYMQVEAHDWHNRIRSAVLGLISAVPKVGAAISRLIGRFWPANKVDIWEAIKAEEYVRNIVQQEIFEFELQQLQNDIEALEMTIERYDTAALTEKGHFLGIWITQADALFMRMRNSPNNIHLLLHIVTVELYGSNNTANWTQALVDMFERSQGRDSHFRQRIDTQQQFFREFAKITKFGWRTRRLRTWPAACRPLLLFTSSYPTTFRRSFLLLTGSSSGGFSEAHIPRIFHTDSGRLSNPSDPIQLALIKRLATEFWRDYGRKLYGGHRHQVDVRDRPIQEMRMEFARDVLASLQLHFKDGLAHGPFVKIPAPTEQPPSAYSASNSPPRT</sequence>
<dbReference type="OrthoDB" id="2338724at2759"/>
<name>A0A9D4UZX3_ADICA</name>
<evidence type="ECO:0000313" key="3">
    <source>
        <dbReference type="EMBL" id="KAI5076437.1"/>
    </source>
</evidence>
<keyword evidence="4" id="KW-1185">Reference proteome</keyword>
<evidence type="ECO:0000313" key="4">
    <source>
        <dbReference type="Proteomes" id="UP000886520"/>
    </source>
</evidence>
<reference evidence="3" key="1">
    <citation type="submission" date="2021-01" db="EMBL/GenBank/DDBJ databases">
        <title>Adiantum capillus-veneris genome.</title>
        <authorList>
            <person name="Fang Y."/>
            <person name="Liao Q."/>
        </authorList>
    </citation>
    <scope>NUCLEOTIDE SEQUENCE</scope>
    <source>
        <strain evidence="3">H3</strain>
        <tissue evidence="3">Leaf</tissue>
    </source>
</reference>
<organism evidence="3 4">
    <name type="scientific">Adiantum capillus-veneris</name>
    <name type="common">Maidenhair fern</name>
    <dbReference type="NCBI Taxonomy" id="13818"/>
    <lineage>
        <taxon>Eukaryota</taxon>
        <taxon>Viridiplantae</taxon>
        <taxon>Streptophyta</taxon>
        <taxon>Embryophyta</taxon>
        <taxon>Tracheophyta</taxon>
        <taxon>Polypodiopsida</taxon>
        <taxon>Polypodiidae</taxon>
        <taxon>Polypodiales</taxon>
        <taxon>Pteridineae</taxon>
        <taxon>Pteridaceae</taxon>
        <taxon>Vittarioideae</taxon>
        <taxon>Adiantum</taxon>
    </lineage>
</organism>
<proteinExistence type="predicted"/>
<comment type="caution">
    <text evidence="3">The sequence shown here is derived from an EMBL/GenBank/DDBJ whole genome shotgun (WGS) entry which is preliminary data.</text>
</comment>
<dbReference type="EMBL" id="JABFUD020000008">
    <property type="protein sequence ID" value="KAI5076437.1"/>
    <property type="molecule type" value="Genomic_DNA"/>
</dbReference>